<proteinExistence type="predicted"/>
<comment type="caution">
    <text evidence="10">The sequence shown here is derived from an EMBL/GenBank/DDBJ whole genome shotgun (WGS) entry which is preliminary data.</text>
</comment>
<dbReference type="PANTHER" id="PTHR24221">
    <property type="entry name" value="ATP-BINDING CASSETTE SUB-FAMILY B"/>
    <property type="match status" value="1"/>
</dbReference>
<keyword evidence="2 7" id="KW-0812">Transmembrane</keyword>
<keyword evidence="4 10" id="KW-0067">ATP-binding</keyword>
<dbReference type="EMBL" id="JAYGJQ010000002">
    <property type="protein sequence ID" value="MEA9357806.1"/>
    <property type="molecule type" value="Genomic_DNA"/>
</dbReference>
<dbReference type="InterPro" id="IPR036640">
    <property type="entry name" value="ABC1_TM_sf"/>
</dbReference>
<feature type="transmembrane region" description="Helical" evidence="7">
    <location>
        <begin position="252"/>
        <end position="276"/>
    </location>
</feature>
<evidence type="ECO:0000313" key="11">
    <source>
        <dbReference type="Proteomes" id="UP001302274"/>
    </source>
</evidence>
<feature type="domain" description="ABC transmembrane type-1" evidence="9">
    <location>
        <begin position="22"/>
        <end position="298"/>
    </location>
</feature>
<dbReference type="InterPro" id="IPR011527">
    <property type="entry name" value="ABC1_TM_dom"/>
</dbReference>
<keyword evidence="3" id="KW-0547">Nucleotide-binding</keyword>
<feature type="transmembrane region" description="Helical" evidence="7">
    <location>
        <begin position="129"/>
        <end position="151"/>
    </location>
</feature>
<dbReference type="Gene3D" id="3.40.50.300">
    <property type="entry name" value="P-loop containing nucleotide triphosphate hydrolases"/>
    <property type="match status" value="1"/>
</dbReference>
<evidence type="ECO:0000256" key="3">
    <source>
        <dbReference type="ARBA" id="ARBA00022741"/>
    </source>
</evidence>
<evidence type="ECO:0000256" key="4">
    <source>
        <dbReference type="ARBA" id="ARBA00022840"/>
    </source>
</evidence>
<evidence type="ECO:0000256" key="1">
    <source>
        <dbReference type="ARBA" id="ARBA00004651"/>
    </source>
</evidence>
<dbReference type="SUPFAM" id="SSF90123">
    <property type="entry name" value="ABC transporter transmembrane region"/>
    <property type="match status" value="1"/>
</dbReference>
<dbReference type="Proteomes" id="UP001302274">
    <property type="component" value="Unassembled WGS sequence"/>
</dbReference>
<dbReference type="InterPro" id="IPR003593">
    <property type="entry name" value="AAA+_ATPase"/>
</dbReference>
<feature type="transmembrane region" description="Helical" evidence="7">
    <location>
        <begin position="20"/>
        <end position="38"/>
    </location>
</feature>
<accession>A0ABU5VXM1</accession>
<protein>
    <submittedName>
        <fullName evidence="10">ABC transporter ATP-binding protein</fullName>
    </submittedName>
</protein>
<dbReference type="PANTHER" id="PTHR24221:SF654">
    <property type="entry name" value="ATP-BINDING CASSETTE SUB-FAMILY B MEMBER 6"/>
    <property type="match status" value="1"/>
</dbReference>
<name>A0ABU5VXM1_9BACT</name>
<sequence length="594" mass="67209">MNTSKNKWYSLFLFEGSKFMLVLVLVCLAISAWLGVLTPKLIANLSATYDNDALFDKALIALFINFVAVYFNRVIYQLAVNKYVRLLIQYARTQTYGRWLSSNEHDSEKYPQGEILSRIMSDTEAIRDLITSGSFGIFIDLCFVISCLVGFITLNKFTGFFISGTEILATLGLIWGSQLMRDVFMRLRNAQAKVNRVTANVLGGFSQMYYTRHDNYASEKSNVAFEDFLQKQNQANNLDAAYYALAESLYPILLALLIFVFPFSGLTEAALIFAIVDLIQRSISPIKEISGKIANIQRAITGIDRIQHFLNDMPLKLNLTKSQLLSEEYHSKLVKFDVRVPSFSYPKRVNKNADGVEEVRDFFSLQDIYFEGRPGELIGIVGLSGSGKSTLLNILAGNLIASEAVVDLTMKSQDGEYHLTISDLDEYRREVSIVSQESHIFSESLIFNITLRRELAASEVDHFLREWKHLEESIPYLKTMGLSAYEKIIPNKLSLGQKQLLAGVRACYLKKNIVFFDEISSALDSELEYALRKCILLIQEFSLTIIVAHRVETIIGADKILVMEKGRVVDSGNHQELIGKSKVYQEFIEELSHS</sequence>
<dbReference type="PROSITE" id="PS50929">
    <property type="entry name" value="ABC_TM1F"/>
    <property type="match status" value="1"/>
</dbReference>
<dbReference type="Pfam" id="PF00005">
    <property type="entry name" value="ABC_tran"/>
    <property type="match status" value="1"/>
</dbReference>
<gene>
    <name evidence="10" type="ORF">SHI21_16365</name>
</gene>
<comment type="subcellular location">
    <subcellularLocation>
        <location evidence="1">Cell membrane</location>
        <topology evidence="1">Multi-pass membrane protein</topology>
    </subcellularLocation>
</comment>
<dbReference type="Gene3D" id="1.20.1560.10">
    <property type="entry name" value="ABC transporter type 1, transmembrane domain"/>
    <property type="match status" value="1"/>
</dbReference>
<evidence type="ECO:0000259" key="8">
    <source>
        <dbReference type="PROSITE" id="PS50893"/>
    </source>
</evidence>
<dbReference type="SUPFAM" id="SSF52540">
    <property type="entry name" value="P-loop containing nucleoside triphosphate hydrolases"/>
    <property type="match status" value="1"/>
</dbReference>
<evidence type="ECO:0000256" key="6">
    <source>
        <dbReference type="ARBA" id="ARBA00023136"/>
    </source>
</evidence>
<feature type="transmembrane region" description="Helical" evidence="7">
    <location>
        <begin position="58"/>
        <end position="76"/>
    </location>
</feature>
<dbReference type="InterPro" id="IPR003439">
    <property type="entry name" value="ABC_transporter-like_ATP-bd"/>
</dbReference>
<dbReference type="GO" id="GO:0005524">
    <property type="term" value="F:ATP binding"/>
    <property type="evidence" value="ECO:0007669"/>
    <property type="project" value="UniProtKB-KW"/>
</dbReference>
<dbReference type="PROSITE" id="PS50893">
    <property type="entry name" value="ABC_TRANSPORTER_2"/>
    <property type="match status" value="1"/>
</dbReference>
<evidence type="ECO:0000256" key="5">
    <source>
        <dbReference type="ARBA" id="ARBA00022989"/>
    </source>
</evidence>
<feature type="transmembrane region" description="Helical" evidence="7">
    <location>
        <begin position="157"/>
        <end position="176"/>
    </location>
</feature>
<evidence type="ECO:0000259" key="9">
    <source>
        <dbReference type="PROSITE" id="PS50929"/>
    </source>
</evidence>
<keyword evidence="11" id="KW-1185">Reference proteome</keyword>
<dbReference type="InterPro" id="IPR039421">
    <property type="entry name" value="Type_1_exporter"/>
</dbReference>
<dbReference type="InterPro" id="IPR027417">
    <property type="entry name" value="P-loop_NTPase"/>
</dbReference>
<dbReference type="RefSeq" id="WP_323577967.1">
    <property type="nucleotide sequence ID" value="NZ_JAYGJQ010000002.1"/>
</dbReference>
<keyword evidence="6 7" id="KW-0472">Membrane</keyword>
<dbReference type="SMART" id="SM00382">
    <property type="entry name" value="AAA"/>
    <property type="match status" value="1"/>
</dbReference>
<reference evidence="10 11" key="1">
    <citation type="submission" date="2023-11" db="EMBL/GenBank/DDBJ databases">
        <title>A Novel Polar Bacteriovorax (B. antarcticus) Isolated from the Biocrust in Antarctica.</title>
        <authorList>
            <person name="Mun W."/>
            <person name="Choi S.Y."/>
            <person name="Mitchell R.J."/>
        </authorList>
    </citation>
    <scope>NUCLEOTIDE SEQUENCE [LARGE SCALE GENOMIC DNA]</scope>
    <source>
        <strain evidence="10 11">PP10</strain>
    </source>
</reference>
<evidence type="ECO:0000313" key="10">
    <source>
        <dbReference type="EMBL" id="MEA9357806.1"/>
    </source>
</evidence>
<evidence type="ECO:0000256" key="7">
    <source>
        <dbReference type="SAM" id="Phobius"/>
    </source>
</evidence>
<keyword evidence="5 7" id="KW-1133">Transmembrane helix</keyword>
<evidence type="ECO:0000256" key="2">
    <source>
        <dbReference type="ARBA" id="ARBA00022692"/>
    </source>
</evidence>
<feature type="domain" description="ABC transporter" evidence="8">
    <location>
        <begin position="338"/>
        <end position="590"/>
    </location>
</feature>
<organism evidence="10 11">
    <name type="scientific">Bacteriovorax antarcticus</name>
    <dbReference type="NCBI Taxonomy" id="3088717"/>
    <lineage>
        <taxon>Bacteria</taxon>
        <taxon>Pseudomonadati</taxon>
        <taxon>Bdellovibrionota</taxon>
        <taxon>Bacteriovoracia</taxon>
        <taxon>Bacteriovoracales</taxon>
        <taxon>Bacteriovoracaceae</taxon>
        <taxon>Bacteriovorax</taxon>
    </lineage>
</organism>
<dbReference type="Pfam" id="PF00664">
    <property type="entry name" value="ABC_membrane"/>
    <property type="match status" value="1"/>
</dbReference>